<keyword evidence="8" id="KW-1185">Reference proteome</keyword>
<evidence type="ECO:0000313" key="8">
    <source>
        <dbReference type="Proteomes" id="UP000635245"/>
    </source>
</evidence>
<accession>A0A934QUH8</accession>
<comment type="caution">
    <text evidence="7">The sequence shown here is derived from an EMBL/GenBank/DDBJ whole genome shotgun (WGS) entry which is preliminary data.</text>
</comment>
<feature type="transmembrane region" description="Helical" evidence="6">
    <location>
        <begin position="47"/>
        <end position="67"/>
    </location>
</feature>
<dbReference type="PANTHER" id="PTHR30168">
    <property type="entry name" value="PUTATIVE MEMBRANE PROTEIN YPFJ"/>
    <property type="match status" value="1"/>
</dbReference>
<dbReference type="Pfam" id="PF04228">
    <property type="entry name" value="Zn_peptidase"/>
    <property type="match status" value="1"/>
</dbReference>
<keyword evidence="4 6" id="KW-0472">Membrane</keyword>
<evidence type="ECO:0000256" key="4">
    <source>
        <dbReference type="ARBA" id="ARBA00023136"/>
    </source>
</evidence>
<protein>
    <submittedName>
        <fullName evidence="7">Neutral zinc metallopeptidase</fullName>
    </submittedName>
</protein>
<sequence>MGVADRDSAVPRRASAPLIEDLPLSRWDRQEPPAEPARRRPPRWRRALPLVVCSLFACVLVAVVAAIQTRPGAVGAADRPGADAAPDPRDNALLTLSVPLPSVACSLPELGLDPSALQDYYDAEIRCLEQAWTPVLAEVGATVSGVSVRLDDDPSTRCGALPPATEATGLYCHLDDTIYLPHDRVLASLGPSTEAHLATVAHEYGHHVQRLSGILDMANRELGSYERDSPQDHELHRRVELQANCFAGLFLASASGRGSISAADAEAAVNDFRNWVDSDTHGSSETQLRWARAGFDDGTVATCDTWAVPSSHVL</sequence>
<dbReference type="AlphaFoldDB" id="A0A934QUH8"/>
<dbReference type="InterPro" id="IPR007343">
    <property type="entry name" value="Uncharacterised_pept_Zn_put"/>
</dbReference>
<keyword evidence="3 6" id="KW-1133">Transmembrane helix</keyword>
<evidence type="ECO:0000256" key="1">
    <source>
        <dbReference type="ARBA" id="ARBA00004167"/>
    </source>
</evidence>
<feature type="region of interest" description="Disordered" evidence="5">
    <location>
        <begin position="1"/>
        <end position="40"/>
    </location>
</feature>
<evidence type="ECO:0000256" key="3">
    <source>
        <dbReference type="ARBA" id="ARBA00022989"/>
    </source>
</evidence>
<keyword evidence="2 6" id="KW-0812">Transmembrane</keyword>
<name>A0A934QUH8_9PSEU</name>
<evidence type="ECO:0000313" key="7">
    <source>
        <dbReference type="EMBL" id="MBK1786690.1"/>
    </source>
</evidence>
<proteinExistence type="predicted"/>
<evidence type="ECO:0000256" key="2">
    <source>
        <dbReference type="ARBA" id="ARBA00022692"/>
    </source>
</evidence>
<organism evidence="7 8">
    <name type="scientific">Prauserella cavernicola</name>
    <dbReference type="NCBI Taxonomy" id="2800127"/>
    <lineage>
        <taxon>Bacteria</taxon>
        <taxon>Bacillati</taxon>
        <taxon>Actinomycetota</taxon>
        <taxon>Actinomycetes</taxon>
        <taxon>Pseudonocardiales</taxon>
        <taxon>Pseudonocardiaceae</taxon>
        <taxon>Prauserella</taxon>
    </lineage>
</organism>
<feature type="compositionally biased region" description="Basic and acidic residues" evidence="5">
    <location>
        <begin position="1"/>
        <end position="10"/>
    </location>
</feature>
<dbReference type="GO" id="GO:0016020">
    <property type="term" value="C:membrane"/>
    <property type="evidence" value="ECO:0007669"/>
    <property type="project" value="UniProtKB-SubCell"/>
</dbReference>
<evidence type="ECO:0000256" key="5">
    <source>
        <dbReference type="SAM" id="MobiDB-lite"/>
    </source>
</evidence>
<evidence type="ECO:0000256" key="6">
    <source>
        <dbReference type="SAM" id="Phobius"/>
    </source>
</evidence>
<comment type="subcellular location">
    <subcellularLocation>
        <location evidence="1">Membrane</location>
        <topology evidence="1">Single-pass membrane protein</topology>
    </subcellularLocation>
</comment>
<dbReference type="PANTHER" id="PTHR30168:SF0">
    <property type="entry name" value="INNER MEMBRANE PROTEIN"/>
    <property type="match status" value="1"/>
</dbReference>
<reference evidence="7" key="1">
    <citation type="submission" date="2020-12" db="EMBL/GenBank/DDBJ databases">
        <title>Prauserella sp. ASG 168, a novel actinomycete isolated from cave rock.</title>
        <authorList>
            <person name="Suriyachadkun C."/>
        </authorList>
    </citation>
    <scope>NUCLEOTIDE SEQUENCE</scope>
    <source>
        <strain evidence="7">ASG 168</strain>
    </source>
</reference>
<dbReference type="Proteomes" id="UP000635245">
    <property type="component" value="Unassembled WGS sequence"/>
</dbReference>
<dbReference type="RefSeq" id="WP_200320499.1">
    <property type="nucleotide sequence ID" value="NZ_JAENJH010000005.1"/>
</dbReference>
<gene>
    <name evidence="7" type="ORF">JHE00_20375</name>
</gene>
<feature type="compositionally biased region" description="Basic and acidic residues" evidence="5">
    <location>
        <begin position="26"/>
        <end position="38"/>
    </location>
</feature>
<dbReference type="EMBL" id="JAENJH010000005">
    <property type="protein sequence ID" value="MBK1786690.1"/>
    <property type="molecule type" value="Genomic_DNA"/>
</dbReference>